<dbReference type="PANTHER" id="PTHR22550">
    <property type="entry name" value="SPORE GERMINATION PROTEIN"/>
    <property type="match status" value="1"/>
</dbReference>
<dbReference type="InterPro" id="IPR002035">
    <property type="entry name" value="VWF_A"/>
</dbReference>
<keyword evidence="4 5" id="KW-0472">Membrane</keyword>
<dbReference type="Proteomes" id="UP000240739">
    <property type="component" value="Unassembled WGS sequence"/>
</dbReference>
<dbReference type="InterPro" id="IPR024163">
    <property type="entry name" value="Aerotolerance_reg_N"/>
</dbReference>
<feature type="transmembrane region" description="Helical" evidence="5">
    <location>
        <begin position="305"/>
        <end position="325"/>
    </location>
</feature>
<keyword evidence="2 5" id="KW-0812">Transmembrane</keyword>
<feature type="domain" description="VWFA" evidence="6">
    <location>
        <begin position="87"/>
        <end position="288"/>
    </location>
</feature>
<comment type="caution">
    <text evidence="7">The sequence shown here is derived from an EMBL/GenBank/DDBJ whole genome shotgun (WGS) entry which is preliminary data.</text>
</comment>
<dbReference type="PANTHER" id="PTHR22550:SF5">
    <property type="entry name" value="LEUCINE ZIPPER PROTEIN 4"/>
    <property type="match status" value="1"/>
</dbReference>
<feature type="transmembrane region" description="Helical" evidence="5">
    <location>
        <begin position="6"/>
        <end position="24"/>
    </location>
</feature>
<sequence length="328" mass="34557">MSFGAPLWFLALLVVPGIVAAYVVHERRAGARSRALISAPLLAAVAPRRPRWRRHVPVALQVLAVTGLIVALAKPQTTRAVTVEQATVVVVTDRSGSMLATDVAPNRLVAARNAAQTFVDATPDTLRLGAIAFNQRATVLANPTRDHDAVRAALGTIRAAGSTATGDAITSALEMIQRAGSQETEIDPFTGLRRETVKAPPSAIVLLSDGKSVRGGSLTEAAEKAKELKIPVYTVALGTQSGTITGSDGQVRDVPPDVQAMREVAQTTGGEAFAISDAQELDRVYESLGSKLAKEDRKQEVSSTFAGTALLLILLGALASIRWFGRVI</sequence>
<dbReference type="SUPFAM" id="SSF53300">
    <property type="entry name" value="vWA-like"/>
    <property type="match status" value="1"/>
</dbReference>
<dbReference type="SMART" id="SM00327">
    <property type="entry name" value="VWA"/>
    <property type="match status" value="1"/>
</dbReference>
<evidence type="ECO:0000256" key="2">
    <source>
        <dbReference type="ARBA" id="ARBA00022692"/>
    </source>
</evidence>
<keyword evidence="3 5" id="KW-1133">Transmembrane helix</keyword>
<organism evidence="7 8">
    <name type="scientific">Paraconexibacter algicola</name>
    <dbReference type="NCBI Taxonomy" id="2133960"/>
    <lineage>
        <taxon>Bacteria</taxon>
        <taxon>Bacillati</taxon>
        <taxon>Actinomycetota</taxon>
        <taxon>Thermoleophilia</taxon>
        <taxon>Solirubrobacterales</taxon>
        <taxon>Paraconexibacteraceae</taxon>
        <taxon>Paraconexibacter</taxon>
    </lineage>
</organism>
<evidence type="ECO:0000256" key="5">
    <source>
        <dbReference type="SAM" id="Phobius"/>
    </source>
</evidence>
<evidence type="ECO:0000313" key="8">
    <source>
        <dbReference type="Proteomes" id="UP000240739"/>
    </source>
</evidence>
<dbReference type="Pfam" id="PF13519">
    <property type="entry name" value="VWA_2"/>
    <property type="match status" value="1"/>
</dbReference>
<evidence type="ECO:0000313" key="7">
    <source>
        <dbReference type="EMBL" id="PTL59726.1"/>
    </source>
</evidence>
<reference evidence="7 8" key="1">
    <citation type="submission" date="2018-03" db="EMBL/GenBank/DDBJ databases">
        <title>Aquarubrobacter algicola gen. nov., sp. nov., a novel actinobacterium isolated from shallow eutrophic lake during the end of cyanobacterial harmful algal blooms.</title>
        <authorList>
            <person name="Chun S.J."/>
        </authorList>
    </citation>
    <scope>NUCLEOTIDE SEQUENCE [LARGE SCALE GENOMIC DNA]</scope>
    <source>
        <strain evidence="7 8">Seoho-28</strain>
    </source>
</reference>
<dbReference type="AlphaFoldDB" id="A0A2T4UKE8"/>
<evidence type="ECO:0000256" key="1">
    <source>
        <dbReference type="ARBA" id="ARBA00022475"/>
    </source>
</evidence>
<dbReference type="Gene3D" id="3.40.50.410">
    <property type="entry name" value="von Willebrand factor, type A domain"/>
    <property type="match status" value="1"/>
</dbReference>
<protein>
    <submittedName>
        <fullName evidence="7">VWA domain-containing protein</fullName>
    </submittedName>
</protein>
<gene>
    <name evidence="7" type="ORF">C7Y72_08705</name>
</gene>
<dbReference type="InterPro" id="IPR036465">
    <property type="entry name" value="vWFA_dom_sf"/>
</dbReference>
<dbReference type="Pfam" id="PF07584">
    <property type="entry name" value="BatA"/>
    <property type="match status" value="1"/>
</dbReference>
<evidence type="ECO:0000259" key="6">
    <source>
        <dbReference type="PROSITE" id="PS50234"/>
    </source>
</evidence>
<proteinExistence type="predicted"/>
<evidence type="ECO:0000256" key="3">
    <source>
        <dbReference type="ARBA" id="ARBA00022989"/>
    </source>
</evidence>
<dbReference type="PROSITE" id="PS50234">
    <property type="entry name" value="VWFA"/>
    <property type="match status" value="1"/>
</dbReference>
<evidence type="ECO:0000256" key="4">
    <source>
        <dbReference type="ARBA" id="ARBA00023136"/>
    </source>
</evidence>
<keyword evidence="8" id="KW-1185">Reference proteome</keyword>
<name>A0A2T4UKE8_9ACTN</name>
<dbReference type="OrthoDB" id="8882959at2"/>
<keyword evidence="1" id="KW-1003">Cell membrane</keyword>
<dbReference type="InterPro" id="IPR050768">
    <property type="entry name" value="UPF0353/GerABKA_families"/>
</dbReference>
<accession>A0A2T4UKE8</accession>
<dbReference type="RefSeq" id="WP_107568370.1">
    <property type="nucleotide sequence ID" value="NZ_PYYB01000001.1"/>
</dbReference>
<dbReference type="EMBL" id="PYYB01000001">
    <property type="protein sequence ID" value="PTL59726.1"/>
    <property type="molecule type" value="Genomic_DNA"/>
</dbReference>